<accession>A0ABP0CQT7</accession>
<feature type="region of interest" description="Disordered" evidence="1">
    <location>
        <begin position="23"/>
        <end position="107"/>
    </location>
</feature>
<organism evidence="2 3">
    <name type="scientific">Sporothrix bragantina</name>
    <dbReference type="NCBI Taxonomy" id="671064"/>
    <lineage>
        <taxon>Eukaryota</taxon>
        <taxon>Fungi</taxon>
        <taxon>Dikarya</taxon>
        <taxon>Ascomycota</taxon>
        <taxon>Pezizomycotina</taxon>
        <taxon>Sordariomycetes</taxon>
        <taxon>Sordariomycetidae</taxon>
        <taxon>Ophiostomatales</taxon>
        <taxon>Ophiostomataceae</taxon>
        <taxon>Sporothrix</taxon>
    </lineage>
</organism>
<name>A0ABP0CQT7_9PEZI</name>
<feature type="compositionally biased region" description="Basic and acidic residues" evidence="1">
    <location>
        <begin position="54"/>
        <end position="71"/>
    </location>
</feature>
<dbReference type="Proteomes" id="UP001642406">
    <property type="component" value="Unassembled WGS sequence"/>
</dbReference>
<proteinExistence type="predicted"/>
<sequence>MDPSASTPLADYFWIAGVESISYQDPSQPQQVEETIDEHGEPEPLEASRNPLSLEKRFSTHTLEDLDDNTHSNRSSTTIKAPLQPSPSVSSAATATQDSSPNGGDTAALVNRNEFDFDQMLVKFAVERENFLEDLSFSAGAKLHARPPMISPRAERIKADENEPMSESLTTRLEQLPSVQANG</sequence>
<evidence type="ECO:0000313" key="2">
    <source>
        <dbReference type="EMBL" id="CAK7233957.1"/>
    </source>
</evidence>
<protein>
    <submittedName>
        <fullName evidence="2">Uncharacterized protein</fullName>
    </submittedName>
</protein>
<feature type="compositionally biased region" description="Polar residues" evidence="1">
    <location>
        <begin position="23"/>
        <end position="33"/>
    </location>
</feature>
<dbReference type="EMBL" id="CAWUHC010000121">
    <property type="protein sequence ID" value="CAK7233957.1"/>
    <property type="molecule type" value="Genomic_DNA"/>
</dbReference>
<feature type="compositionally biased region" description="Low complexity" evidence="1">
    <location>
        <begin position="86"/>
        <end position="96"/>
    </location>
</feature>
<feature type="compositionally biased region" description="Polar residues" evidence="1">
    <location>
        <begin position="165"/>
        <end position="183"/>
    </location>
</feature>
<evidence type="ECO:0000313" key="3">
    <source>
        <dbReference type="Proteomes" id="UP001642406"/>
    </source>
</evidence>
<reference evidence="2 3" key="1">
    <citation type="submission" date="2024-01" db="EMBL/GenBank/DDBJ databases">
        <authorList>
            <person name="Allen C."/>
            <person name="Tagirdzhanova G."/>
        </authorList>
    </citation>
    <scope>NUCLEOTIDE SEQUENCE [LARGE SCALE GENOMIC DNA]</scope>
</reference>
<keyword evidence="3" id="KW-1185">Reference proteome</keyword>
<gene>
    <name evidence="2" type="ORF">SBRCBS47491_008786</name>
</gene>
<comment type="caution">
    <text evidence="2">The sequence shown here is derived from an EMBL/GenBank/DDBJ whole genome shotgun (WGS) entry which is preliminary data.</text>
</comment>
<evidence type="ECO:0000256" key="1">
    <source>
        <dbReference type="SAM" id="MobiDB-lite"/>
    </source>
</evidence>
<feature type="region of interest" description="Disordered" evidence="1">
    <location>
        <begin position="152"/>
        <end position="183"/>
    </location>
</feature>